<evidence type="ECO:0000313" key="2">
    <source>
        <dbReference type="EMBL" id="VEU72569.1"/>
    </source>
</evidence>
<dbReference type="Proteomes" id="UP000289862">
    <property type="component" value="Chromosome"/>
</dbReference>
<organism evidence="2 3">
    <name type="scientific">Mycoplasmopsis gallopavonis</name>
    <dbReference type="NCBI Taxonomy" id="76629"/>
    <lineage>
        <taxon>Bacteria</taxon>
        <taxon>Bacillati</taxon>
        <taxon>Mycoplasmatota</taxon>
        <taxon>Mycoplasmoidales</taxon>
        <taxon>Metamycoplasmataceae</taxon>
        <taxon>Mycoplasmopsis</taxon>
    </lineage>
</organism>
<gene>
    <name evidence="2" type="ORF">NCTC10186_00033</name>
</gene>
<dbReference type="AlphaFoldDB" id="A0A449AYF5"/>
<dbReference type="InterPro" id="IPR022496">
    <property type="entry name" value="T6A_TsaB"/>
</dbReference>
<reference evidence="2 3" key="1">
    <citation type="submission" date="2019-01" db="EMBL/GenBank/DDBJ databases">
        <authorList>
            <consortium name="Pathogen Informatics"/>
        </authorList>
    </citation>
    <scope>NUCLEOTIDE SEQUENCE [LARGE SCALE GENOMIC DNA]</scope>
    <source>
        <strain evidence="2 3">NCTC10186</strain>
    </source>
</reference>
<dbReference type="InterPro" id="IPR043129">
    <property type="entry name" value="ATPase_NBD"/>
</dbReference>
<feature type="domain" description="Gcp-like" evidence="1">
    <location>
        <begin position="38"/>
        <end position="121"/>
    </location>
</feature>
<dbReference type="InterPro" id="IPR000905">
    <property type="entry name" value="Gcp-like_dom"/>
</dbReference>
<dbReference type="RefSeq" id="WP_119571973.1">
    <property type="nucleotide sequence ID" value="NZ_LR215031.1"/>
</dbReference>
<name>A0A449AYF5_9BACT</name>
<evidence type="ECO:0000259" key="1">
    <source>
        <dbReference type="Pfam" id="PF00814"/>
    </source>
</evidence>
<dbReference type="OrthoDB" id="9784166at2"/>
<proteinExistence type="predicted"/>
<keyword evidence="3" id="KW-1185">Reference proteome</keyword>
<dbReference type="KEGG" id="mgal:NCTC10186_00033"/>
<accession>A0A449AYF5</accession>
<dbReference type="Pfam" id="PF00814">
    <property type="entry name" value="TsaD"/>
    <property type="match status" value="1"/>
</dbReference>
<dbReference type="NCBIfam" id="TIGR03725">
    <property type="entry name" value="T6A_YeaZ"/>
    <property type="match status" value="1"/>
</dbReference>
<evidence type="ECO:0000313" key="3">
    <source>
        <dbReference type="Proteomes" id="UP000289862"/>
    </source>
</evidence>
<dbReference type="EMBL" id="LR215031">
    <property type="protein sequence ID" value="VEU72569.1"/>
    <property type="molecule type" value="Genomic_DNA"/>
</dbReference>
<sequence length="182" mass="21245">MNIFLDTATSDFVLILFDNNFQVHDFFILENFKKKVDYIPEYFETFLSKNNLKVNDLSGLYTNLGPGFFTGARTSLVYLRTIAMALNLPLYFTNSFSILMKQNFNQKLYLDAQGNKLYEFDVQNKKPNQTNVLVISKENQKIDQIDYHQMVVNFKDYQDVFETSELLKIEPLYIKKPQIGGA</sequence>
<protein>
    <submittedName>
        <fullName evidence="2">Molecular chaperone</fullName>
    </submittedName>
</protein>
<dbReference type="Gene3D" id="3.30.420.40">
    <property type="match status" value="1"/>
</dbReference>
<dbReference type="SUPFAM" id="SSF53067">
    <property type="entry name" value="Actin-like ATPase domain"/>
    <property type="match status" value="1"/>
</dbReference>
<dbReference type="GO" id="GO:0002949">
    <property type="term" value="P:tRNA threonylcarbamoyladenosine modification"/>
    <property type="evidence" value="ECO:0007669"/>
    <property type="project" value="InterPro"/>
</dbReference>